<keyword evidence="2" id="KW-1185">Reference proteome</keyword>
<reference evidence="1 2" key="1">
    <citation type="submission" date="2018-11" db="EMBL/GenBank/DDBJ databases">
        <title>Draft genome sequence of Ferruginibacter sp. BO-59.</title>
        <authorList>
            <person name="Im W.T."/>
        </authorList>
    </citation>
    <scope>NUCLEOTIDE SEQUENCE [LARGE SCALE GENOMIC DNA]</scope>
    <source>
        <strain evidence="1 2">BO-59</strain>
    </source>
</reference>
<comment type="caution">
    <text evidence="1">The sequence shown here is derived from an EMBL/GenBank/DDBJ whole genome shotgun (WGS) entry which is preliminary data.</text>
</comment>
<accession>A0A3M9NGX2</accession>
<organism evidence="1 2">
    <name type="scientific">Hanamia caeni</name>
    <dbReference type="NCBI Taxonomy" id="2294116"/>
    <lineage>
        <taxon>Bacteria</taxon>
        <taxon>Pseudomonadati</taxon>
        <taxon>Bacteroidota</taxon>
        <taxon>Chitinophagia</taxon>
        <taxon>Chitinophagales</taxon>
        <taxon>Chitinophagaceae</taxon>
        <taxon>Hanamia</taxon>
    </lineage>
</organism>
<name>A0A3M9NGX2_9BACT</name>
<evidence type="ECO:0000313" key="1">
    <source>
        <dbReference type="EMBL" id="RNI36208.1"/>
    </source>
</evidence>
<protein>
    <submittedName>
        <fullName evidence="1">Gluconate 2-dehydrogenase subunit 3 family protein</fullName>
    </submittedName>
</protein>
<dbReference type="OrthoDB" id="129242at2"/>
<dbReference type="Pfam" id="PF13618">
    <property type="entry name" value="Gluconate_2-dh3"/>
    <property type="match status" value="1"/>
</dbReference>
<sequence length="217" mass="23780">MNRRQSLKAIGLSTVSAGVLLEACKTGNDKAAAAVPSKEEYGDADLTGLEDFEKERLKELHKRPSFFNDHERQTLIVLGDLIIPKDGVSGSASDAKVIDFIDFIVKDIPAHQVPLRGGLKWLDLQCLNRYGHSFAGSNENQQLEILEEIAYPAKVKPEMQQGAVFFDRLRDLVATGFYTSQIGIKDLGYVGNVPGKWDGVPADVLAQYNLSPVSYGA</sequence>
<dbReference type="InterPro" id="IPR027056">
    <property type="entry name" value="Gluconate_2DH_su3"/>
</dbReference>
<evidence type="ECO:0000313" key="2">
    <source>
        <dbReference type="Proteomes" id="UP000267223"/>
    </source>
</evidence>
<gene>
    <name evidence="1" type="ORF">EFY79_11030</name>
</gene>
<proteinExistence type="predicted"/>
<dbReference type="EMBL" id="RJJR01000008">
    <property type="protein sequence ID" value="RNI36208.1"/>
    <property type="molecule type" value="Genomic_DNA"/>
</dbReference>
<dbReference type="RefSeq" id="WP_123120761.1">
    <property type="nucleotide sequence ID" value="NZ_RJJR01000008.1"/>
</dbReference>
<dbReference type="AlphaFoldDB" id="A0A3M9NGX2"/>
<dbReference type="Proteomes" id="UP000267223">
    <property type="component" value="Unassembled WGS sequence"/>
</dbReference>